<geneLocation type="mitochondrion" evidence="4"/>
<evidence type="ECO:0000256" key="3">
    <source>
        <dbReference type="ARBA" id="ARBA00023274"/>
    </source>
</evidence>
<keyword evidence="2 4" id="KW-0689">Ribosomal protein</keyword>
<sequence length="96" mass="11315">MKQTTIKQKQLYIQSEPKKKLLYTVIKNQNLDISLRWWAFTKKSTLSRSSSISKCRSYCLNTGKSTSVLKKFKLSRVQLRKCILNGHLMEFKKSIR</sequence>
<evidence type="ECO:0000313" key="4">
    <source>
        <dbReference type="EMBL" id="QDB64179.1"/>
    </source>
</evidence>
<dbReference type="Gene3D" id="1.10.287.1480">
    <property type="match status" value="1"/>
</dbReference>
<name>A0A4Y5T844_9PHAE</name>
<dbReference type="SUPFAM" id="SSF57716">
    <property type="entry name" value="Glucocorticoid receptor-like (DNA-binding domain)"/>
    <property type="match status" value="1"/>
</dbReference>
<comment type="similarity">
    <text evidence="1">Belongs to the universal ribosomal protein uS14 family.</text>
</comment>
<dbReference type="GO" id="GO:0005763">
    <property type="term" value="C:mitochondrial small ribosomal subunit"/>
    <property type="evidence" value="ECO:0007669"/>
    <property type="project" value="TreeGrafter"/>
</dbReference>
<evidence type="ECO:0000256" key="1">
    <source>
        <dbReference type="ARBA" id="ARBA00009083"/>
    </source>
</evidence>
<organism evidence="4">
    <name type="scientific">Ishige okamurae</name>
    <dbReference type="NCBI Taxonomy" id="233772"/>
    <lineage>
        <taxon>Eukaryota</taxon>
        <taxon>Sar</taxon>
        <taxon>Stramenopiles</taxon>
        <taxon>Ochrophyta</taxon>
        <taxon>PX clade</taxon>
        <taxon>Phaeophyceae</taxon>
        <taxon>Ectocarpales</taxon>
        <taxon>Ishigeaceae</taxon>
        <taxon>Ishige</taxon>
    </lineage>
</organism>
<proteinExistence type="inferred from homology"/>
<dbReference type="GO" id="GO:0003735">
    <property type="term" value="F:structural constituent of ribosome"/>
    <property type="evidence" value="ECO:0007669"/>
    <property type="project" value="InterPro"/>
</dbReference>
<dbReference type="Pfam" id="PF00253">
    <property type="entry name" value="Ribosomal_S14"/>
    <property type="match status" value="1"/>
</dbReference>
<dbReference type="AlphaFoldDB" id="A0A4Y5T844"/>
<reference evidence="4" key="1">
    <citation type="submission" date="2018-02" db="EMBL/GenBank/DDBJ databases">
        <title>Mitochondrial genome of the brown alga Ishige okamurae.</title>
        <authorList>
            <person name="Liu F."/>
        </authorList>
    </citation>
    <scope>NUCLEOTIDE SEQUENCE</scope>
</reference>
<dbReference type="EMBL" id="MG940857">
    <property type="protein sequence ID" value="QDB64179.1"/>
    <property type="molecule type" value="Genomic_DNA"/>
</dbReference>
<dbReference type="PANTHER" id="PTHR19836">
    <property type="entry name" value="30S RIBOSOMAL PROTEIN S14"/>
    <property type="match status" value="1"/>
</dbReference>
<dbReference type="PANTHER" id="PTHR19836:SF19">
    <property type="entry name" value="SMALL RIBOSOMAL SUBUNIT PROTEIN US14M"/>
    <property type="match status" value="1"/>
</dbReference>
<gene>
    <name evidence="4" type="primary">rps14</name>
</gene>
<dbReference type="InterPro" id="IPR001209">
    <property type="entry name" value="Ribosomal_uS14"/>
</dbReference>
<accession>A0A4Y5T844</accession>
<protein>
    <submittedName>
        <fullName evidence="4">Ribosomal protein S14</fullName>
    </submittedName>
</protein>
<dbReference type="GO" id="GO:0006412">
    <property type="term" value="P:translation"/>
    <property type="evidence" value="ECO:0007669"/>
    <property type="project" value="InterPro"/>
</dbReference>
<keyword evidence="3" id="KW-0687">Ribonucleoprotein</keyword>
<keyword evidence="4" id="KW-0496">Mitochondrion</keyword>
<evidence type="ECO:0000256" key="2">
    <source>
        <dbReference type="ARBA" id="ARBA00022980"/>
    </source>
</evidence>